<proteinExistence type="predicted"/>
<dbReference type="Proteomes" id="UP000324065">
    <property type="component" value="Unassembled WGS sequence"/>
</dbReference>
<keyword evidence="2" id="KW-1185">Reference proteome</keyword>
<protein>
    <submittedName>
        <fullName evidence="1">Uncharacterized protein</fullName>
    </submittedName>
</protein>
<evidence type="ECO:0000313" key="2">
    <source>
        <dbReference type="Proteomes" id="UP000324065"/>
    </source>
</evidence>
<gene>
    <name evidence="1" type="ORF">F1188_20135</name>
</gene>
<comment type="caution">
    <text evidence="1">The sequence shown here is derived from an EMBL/GenBank/DDBJ whole genome shotgun (WGS) entry which is preliminary data.</text>
</comment>
<dbReference type="OrthoDB" id="7375712at2"/>
<dbReference type="AlphaFoldDB" id="A0A5M6I5C8"/>
<sequence>MPVTTRQIIQCRADAILRAWVKDPLIQVIAERPEVLARLVFLDTLGEGAESGRLGRYGARNVAMVTQPGPPDANASVWVRTKYGSYRAAYEAFLGTAYTHQIGTVDLSGYDVDHLLNRARSPEGSAFIRLEAVRSEVNQAWGRLFEKAASDDSFWANQNRTRRTMSYLIAAKLGGQMPPNGPTDSAGIRRLALFFGRYGLNVRESTEGIQNMLNFSYKVR</sequence>
<dbReference type="RefSeq" id="WP_150064246.1">
    <property type="nucleotide sequence ID" value="NZ_JACHII010000009.1"/>
</dbReference>
<reference evidence="1 2" key="1">
    <citation type="submission" date="2019-09" db="EMBL/GenBank/DDBJ databases">
        <title>Genome sequence of Roseospira marina, one of the more divergent members of the non-sulfur purple photosynthetic bacterial family, the Rhodospirillaceae.</title>
        <authorList>
            <person name="Meyer T."/>
            <person name="Kyndt J."/>
        </authorList>
    </citation>
    <scope>NUCLEOTIDE SEQUENCE [LARGE SCALE GENOMIC DNA]</scope>
    <source>
        <strain evidence="1 2">DSM 15113</strain>
    </source>
</reference>
<accession>A0A5M6I5C8</accession>
<evidence type="ECO:0000313" key="1">
    <source>
        <dbReference type="EMBL" id="KAA5603015.1"/>
    </source>
</evidence>
<name>A0A5M6I5C8_9PROT</name>
<organism evidence="1 2">
    <name type="scientific">Roseospira marina</name>
    <dbReference type="NCBI Taxonomy" id="140057"/>
    <lineage>
        <taxon>Bacteria</taxon>
        <taxon>Pseudomonadati</taxon>
        <taxon>Pseudomonadota</taxon>
        <taxon>Alphaproteobacteria</taxon>
        <taxon>Rhodospirillales</taxon>
        <taxon>Rhodospirillaceae</taxon>
        <taxon>Roseospira</taxon>
    </lineage>
</organism>
<dbReference type="EMBL" id="VWPJ01000041">
    <property type="protein sequence ID" value="KAA5603015.1"/>
    <property type="molecule type" value="Genomic_DNA"/>
</dbReference>